<protein>
    <recommendedName>
        <fullName evidence="4">Outer membrane protein beta-barrel domain-containing protein</fullName>
    </recommendedName>
</protein>
<gene>
    <name evidence="2" type="ORF">IAB78_03960</name>
</gene>
<evidence type="ECO:0008006" key="4">
    <source>
        <dbReference type="Google" id="ProtNLM"/>
    </source>
</evidence>
<accession>A0A9D9J2S3</accession>
<reference evidence="2" key="1">
    <citation type="submission" date="2020-10" db="EMBL/GenBank/DDBJ databases">
        <authorList>
            <person name="Gilroy R."/>
        </authorList>
    </citation>
    <scope>NUCLEOTIDE SEQUENCE</scope>
    <source>
        <strain evidence="2">B2-16538</strain>
    </source>
</reference>
<reference evidence="2" key="2">
    <citation type="journal article" date="2021" name="PeerJ">
        <title>Extensive microbial diversity within the chicken gut microbiome revealed by metagenomics and culture.</title>
        <authorList>
            <person name="Gilroy R."/>
            <person name="Ravi A."/>
            <person name="Getino M."/>
            <person name="Pursley I."/>
            <person name="Horton D.L."/>
            <person name="Alikhan N.F."/>
            <person name="Baker D."/>
            <person name="Gharbi K."/>
            <person name="Hall N."/>
            <person name="Watson M."/>
            <person name="Adriaenssens E.M."/>
            <person name="Foster-Nyarko E."/>
            <person name="Jarju S."/>
            <person name="Secka A."/>
            <person name="Antonio M."/>
            <person name="Oren A."/>
            <person name="Chaudhuri R.R."/>
            <person name="La Ragione R."/>
            <person name="Hildebrand F."/>
            <person name="Pallen M.J."/>
        </authorList>
    </citation>
    <scope>NUCLEOTIDE SEQUENCE</scope>
    <source>
        <strain evidence="2">B2-16538</strain>
    </source>
</reference>
<feature type="chain" id="PRO_5038672464" description="Outer membrane protein beta-barrel domain-containing protein" evidence="1">
    <location>
        <begin position="21"/>
        <end position="209"/>
    </location>
</feature>
<evidence type="ECO:0000313" key="2">
    <source>
        <dbReference type="EMBL" id="MBO8485563.1"/>
    </source>
</evidence>
<evidence type="ECO:0000313" key="3">
    <source>
        <dbReference type="Proteomes" id="UP000823750"/>
    </source>
</evidence>
<dbReference type="Proteomes" id="UP000823750">
    <property type="component" value="Unassembled WGS sequence"/>
</dbReference>
<comment type="caution">
    <text evidence="2">The sequence shown here is derived from an EMBL/GenBank/DDBJ whole genome shotgun (WGS) entry which is preliminary data.</text>
</comment>
<feature type="signal peptide" evidence="1">
    <location>
        <begin position="1"/>
        <end position="20"/>
    </location>
</feature>
<keyword evidence="1" id="KW-0732">Signal</keyword>
<evidence type="ECO:0000256" key="1">
    <source>
        <dbReference type="SAM" id="SignalP"/>
    </source>
</evidence>
<organism evidence="2 3">
    <name type="scientific">Candidatus Cryptobacteroides excrementavium</name>
    <dbReference type="NCBI Taxonomy" id="2840759"/>
    <lineage>
        <taxon>Bacteria</taxon>
        <taxon>Pseudomonadati</taxon>
        <taxon>Bacteroidota</taxon>
        <taxon>Bacteroidia</taxon>
        <taxon>Bacteroidales</taxon>
        <taxon>Candidatus Cryptobacteroides</taxon>
    </lineage>
</organism>
<dbReference type="AlphaFoldDB" id="A0A9D9J2S3"/>
<proteinExistence type="predicted"/>
<dbReference type="EMBL" id="JADILX010000069">
    <property type="protein sequence ID" value="MBO8485563.1"/>
    <property type="molecule type" value="Genomic_DNA"/>
</dbReference>
<sequence length="209" mass="23085">MKRVLASILLTVMSFSFLQASETRRDFPRITFGAEGNFILTAATWRHFNYVADAGYRVNIKGYDYSPVFNGQILANIGCNISGRVNLSLYSGYGGIYRKKTAVPLMLRVTYFWGKDPLAHRWFSCADTGVVTDGLEFSTAAPCGRLGGGYRLSLSRSVKLDFLVTYQILSAHPEVTELVDGTETPVTGGRLRRSDVLINAVTFGIALNF</sequence>
<name>A0A9D9J2S3_9BACT</name>